<evidence type="ECO:0000256" key="2">
    <source>
        <dbReference type="SAM" id="Phobius"/>
    </source>
</evidence>
<dbReference type="EMBL" id="CP033219">
    <property type="protein sequence ID" value="AZV77903.1"/>
    <property type="molecule type" value="Genomic_DNA"/>
</dbReference>
<feature type="compositionally biased region" description="Basic and acidic residues" evidence="1">
    <location>
        <begin position="179"/>
        <end position="189"/>
    </location>
</feature>
<name>A0A3T0N1K4_9RHOB</name>
<feature type="transmembrane region" description="Helical" evidence="2">
    <location>
        <begin position="72"/>
        <end position="92"/>
    </location>
</feature>
<feature type="transmembrane region" description="Helical" evidence="2">
    <location>
        <begin position="104"/>
        <end position="121"/>
    </location>
</feature>
<keyword evidence="2" id="KW-0472">Membrane</keyword>
<accession>A0A3T0N1K4</accession>
<keyword evidence="4" id="KW-1185">Reference proteome</keyword>
<reference evidence="3 4" key="1">
    <citation type="submission" date="2018-10" db="EMBL/GenBank/DDBJ databases">
        <title>Parasedimentitalea marina sp. nov., a psychrophilic bacterium isolated from deep seawater of the New Britain Trench.</title>
        <authorList>
            <person name="Cao J."/>
        </authorList>
    </citation>
    <scope>NUCLEOTIDE SEQUENCE [LARGE SCALE GENOMIC DNA]</scope>
    <source>
        <strain evidence="3 4">W43</strain>
    </source>
</reference>
<keyword evidence="2" id="KW-1133">Transmembrane helix</keyword>
<evidence type="ECO:0000313" key="4">
    <source>
        <dbReference type="Proteomes" id="UP000283063"/>
    </source>
</evidence>
<proteinExistence type="predicted"/>
<organism evidence="3 4">
    <name type="scientific">Parasedimentitalea marina</name>
    <dbReference type="NCBI Taxonomy" id="2483033"/>
    <lineage>
        <taxon>Bacteria</taxon>
        <taxon>Pseudomonadati</taxon>
        <taxon>Pseudomonadota</taxon>
        <taxon>Alphaproteobacteria</taxon>
        <taxon>Rhodobacterales</taxon>
        <taxon>Paracoccaceae</taxon>
        <taxon>Parasedimentitalea</taxon>
    </lineage>
</organism>
<feature type="region of interest" description="Disordered" evidence="1">
    <location>
        <begin position="156"/>
        <end position="189"/>
    </location>
</feature>
<dbReference type="InterPro" id="IPR021497">
    <property type="entry name" value="GTA_holin_3TM"/>
</dbReference>
<dbReference type="Pfam" id="PF11351">
    <property type="entry name" value="GTA_holin_3TM"/>
    <property type="match status" value="1"/>
</dbReference>
<keyword evidence="2" id="KW-0812">Transmembrane</keyword>
<dbReference type="OrthoDB" id="7355053at2"/>
<dbReference type="Proteomes" id="UP000283063">
    <property type="component" value="Chromosome"/>
</dbReference>
<protein>
    <submittedName>
        <fullName evidence="3">Carboxylesterase</fullName>
    </submittedName>
</protein>
<dbReference type="KEGG" id="sedi:EBB79_08340"/>
<sequence length="189" mass="20936">MVMNLLKLIFGGGRNVVAETAEVFMENTEAGAQRRADYAQSALGQFGAEFQVERKGRFDRFMDGLNRLPRPLIVIAIFSLFASAMYDPLWFAERMQGLVLVPDPLWWLAGTIVAFYFGGRFQMKSQEFSQAITQSTARLPQVLESISQIRALRHDSPGAAETGTDAGLSEAAIEPSDNEAVRAWREGGK</sequence>
<gene>
    <name evidence="3" type="ORF">EBB79_08340</name>
</gene>
<dbReference type="AlphaFoldDB" id="A0A3T0N1K4"/>
<evidence type="ECO:0000256" key="1">
    <source>
        <dbReference type="SAM" id="MobiDB-lite"/>
    </source>
</evidence>
<evidence type="ECO:0000313" key="3">
    <source>
        <dbReference type="EMBL" id="AZV77903.1"/>
    </source>
</evidence>